<evidence type="ECO:0000313" key="7">
    <source>
        <dbReference type="Proteomes" id="UP000693981"/>
    </source>
</evidence>
<dbReference type="PANTHER" id="PTHR23139">
    <property type="entry name" value="RNA-BINDING PROTEIN"/>
    <property type="match status" value="1"/>
</dbReference>
<name>A0A8T1X731_9STRA</name>
<evidence type="ECO:0000256" key="3">
    <source>
        <dbReference type="ARBA" id="ARBA00023187"/>
    </source>
</evidence>
<dbReference type="PROSITE" id="PS50102">
    <property type="entry name" value="RRM"/>
    <property type="match status" value="2"/>
</dbReference>
<dbReference type="GO" id="GO:0003723">
    <property type="term" value="F:RNA binding"/>
    <property type="evidence" value="ECO:0007669"/>
    <property type="project" value="UniProtKB-UniRule"/>
</dbReference>
<evidence type="ECO:0000256" key="1">
    <source>
        <dbReference type="ARBA" id="ARBA00022664"/>
    </source>
</evidence>
<organism evidence="6 7">
    <name type="scientific">Phytophthora boehmeriae</name>
    <dbReference type="NCBI Taxonomy" id="109152"/>
    <lineage>
        <taxon>Eukaryota</taxon>
        <taxon>Sar</taxon>
        <taxon>Stramenopiles</taxon>
        <taxon>Oomycota</taxon>
        <taxon>Peronosporomycetes</taxon>
        <taxon>Peronosporales</taxon>
        <taxon>Peronosporaceae</taxon>
        <taxon>Phytophthora</taxon>
    </lineage>
</organism>
<dbReference type="FunFam" id="3.30.70.330:FF:000097">
    <property type="entry name" value="U2 snRNP auxiliary factor large subunit"/>
    <property type="match status" value="1"/>
</dbReference>
<dbReference type="GO" id="GO:0016301">
    <property type="term" value="F:kinase activity"/>
    <property type="evidence" value="ECO:0007669"/>
    <property type="project" value="UniProtKB-KW"/>
</dbReference>
<evidence type="ECO:0000256" key="2">
    <source>
        <dbReference type="ARBA" id="ARBA00022884"/>
    </source>
</evidence>
<keyword evidence="1" id="KW-0507">mRNA processing</keyword>
<dbReference type="CDD" id="cd12232">
    <property type="entry name" value="RRM3_U2AF65"/>
    <property type="match status" value="1"/>
</dbReference>
<dbReference type="OrthoDB" id="10266058at2759"/>
<dbReference type="CDD" id="cd12231">
    <property type="entry name" value="RRM2_U2AF65"/>
    <property type="match status" value="1"/>
</dbReference>
<dbReference type="GO" id="GO:0008380">
    <property type="term" value="P:RNA splicing"/>
    <property type="evidence" value="ECO:0007669"/>
    <property type="project" value="UniProtKB-KW"/>
</dbReference>
<protein>
    <submittedName>
        <fullName evidence="6">Serine/threonine-protein kinase Kist</fullName>
    </submittedName>
</protein>
<dbReference type="Pfam" id="PF00076">
    <property type="entry name" value="RRM_1"/>
    <property type="match status" value="2"/>
</dbReference>
<dbReference type="SMART" id="SM00360">
    <property type="entry name" value="RRM"/>
    <property type="match status" value="2"/>
</dbReference>
<reference evidence="6" key="1">
    <citation type="submission" date="2021-02" db="EMBL/GenBank/DDBJ databases">
        <authorList>
            <person name="Palmer J.M."/>
        </authorList>
    </citation>
    <scope>NUCLEOTIDE SEQUENCE</scope>
    <source>
        <strain evidence="6">SCRP23</strain>
    </source>
</reference>
<keyword evidence="6" id="KW-0808">Transferase</keyword>
<gene>
    <name evidence="6" type="primary">UHMK1_2</name>
    <name evidence="6" type="ORF">PHYBOEH_002692</name>
</gene>
<evidence type="ECO:0000313" key="6">
    <source>
        <dbReference type="EMBL" id="KAG7401134.1"/>
    </source>
</evidence>
<proteinExistence type="predicted"/>
<feature type="domain" description="RRM" evidence="5">
    <location>
        <begin position="18"/>
        <end position="96"/>
    </location>
</feature>
<feature type="domain" description="RRM" evidence="5">
    <location>
        <begin position="119"/>
        <end position="203"/>
    </location>
</feature>
<keyword evidence="6" id="KW-0418">Kinase</keyword>
<dbReference type="EMBL" id="JAGDFL010000017">
    <property type="protein sequence ID" value="KAG7401134.1"/>
    <property type="molecule type" value="Genomic_DNA"/>
</dbReference>
<keyword evidence="7" id="KW-1185">Reference proteome</keyword>
<dbReference type="InterPro" id="IPR000504">
    <property type="entry name" value="RRM_dom"/>
</dbReference>
<keyword evidence="3" id="KW-0508">mRNA splicing</keyword>
<accession>A0A8T1X731</accession>
<dbReference type="InterPro" id="IPR003954">
    <property type="entry name" value="RRM_euk-type"/>
</dbReference>
<evidence type="ECO:0000259" key="5">
    <source>
        <dbReference type="PROSITE" id="PS50102"/>
    </source>
</evidence>
<dbReference type="SMART" id="SM00361">
    <property type="entry name" value="RRM_1"/>
    <property type="match status" value="1"/>
</dbReference>
<evidence type="ECO:0000256" key="4">
    <source>
        <dbReference type="PROSITE-ProRule" id="PRU00176"/>
    </source>
</evidence>
<dbReference type="AlphaFoldDB" id="A0A8T1X731"/>
<keyword evidence="2 4" id="KW-0694">RNA-binding</keyword>
<comment type="caution">
    <text evidence="6">The sequence shown here is derived from an EMBL/GenBank/DDBJ whole genome shotgun (WGS) entry which is preliminary data.</text>
</comment>
<sequence length="212" mass="22883">MGAALAGLVTSQPGDNPNRLVMMNIPVVLTEDQVKELVQPFGTLKSFTLVKDETTGASMGSALFEYEDGSVTDTAVEGLNGLDIGGIPLSVQRQPSSGAVSSAAPILEKQTSAVLKMENMVSVDELRDDEEYADLAEDVEEECKRFGNVASMEIPRPKDGEEIPGLGCIYVRFEKEEDAVSALKALSGRKFGGNIVKVTYFPVDKFEKHEFS</sequence>
<dbReference type="GO" id="GO:0006397">
    <property type="term" value="P:mRNA processing"/>
    <property type="evidence" value="ECO:0007669"/>
    <property type="project" value="UniProtKB-KW"/>
</dbReference>
<dbReference type="Proteomes" id="UP000693981">
    <property type="component" value="Unassembled WGS sequence"/>
</dbReference>